<keyword evidence="2" id="KW-1185">Reference proteome</keyword>
<dbReference type="RefSeq" id="WP_134437518.1">
    <property type="nucleotide sequence ID" value="NZ_SOML01000017.1"/>
</dbReference>
<protein>
    <submittedName>
        <fullName evidence="1">Uncharacterized protein</fullName>
    </submittedName>
</protein>
<gene>
    <name evidence="1" type="ORF">E2605_18540</name>
</gene>
<sequence length="90" mass="10715">MDLYEAIHQMRELTEKNIPFSFSFMSYSEEKDKSHGIVEVNRAKLRRQSRTDNNRNADIMLNFYDLTSNEYGQCYQPLLIEFNGELLELN</sequence>
<organism evidence="1 2">
    <name type="scientific">Dysgonomonas capnocytophagoides</name>
    <dbReference type="NCBI Taxonomy" id="45254"/>
    <lineage>
        <taxon>Bacteria</taxon>
        <taxon>Pseudomonadati</taxon>
        <taxon>Bacteroidota</taxon>
        <taxon>Bacteroidia</taxon>
        <taxon>Bacteroidales</taxon>
        <taxon>Dysgonomonadaceae</taxon>
        <taxon>Dysgonomonas</taxon>
    </lineage>
</organism>
<reference evidence="1 2" key="1">
    <citation type="submission" date="2019-03" db="EMBL/GenBank/DDBJ databases">
        <title>San Antonio Military Medical Center submission to MRSN (WRAIR), pending publication.</title>
        <authorList>
            <person name="Blyth D.M."/>
            <person name="Mccarthy S.L."/>
            <person name="Schall S.E."/>
            <person name="Stam J.A."/>
            <person name="Ong A.C."/>
            <person name="Mcgann P.T."/>
        </authorList>
    </citation>
    <scope>NUCLEOTIDE SEQUENCE [LARGE SCALE GENOMIC DNA]</scope>
    <source>
        <strain evidence="1 2">MRSN571793</strain>
    </source>
</reference>
<accession>A0A4Y8KUY3</accession>
<dbReference type="EMBL" id="SOML01000017">
    <property type="protein sequence ID" value="TFD92560.1"/>
    <property type="molecule type" value="Genomic_DNA"/>
</dbReference>
<proteinExistence type="predicted"/>
<name>A0A4Y8KUY3_9BACT</name>
<evidence type="ECO:0000313" key="1">
    <source>
        <dbReference type="EMBL" id="TFD92560.1"/>
    </source>
</evidence>
<evidence type="ECO:0000313" key="2">
    <source>
        <dbReference type="Proteomes" id="UP000297861"/>
    </source>
</evidence>
<dbReference type="AlphaFoldDB" id="A0A4Y8KUY3"/>
<dbReference type="OrthoDB" id="1375993at2"/>
<comment type="caution">
    <text evidence="1">The sequence shown here is derived from an EMBL/GenBank/DDBJ whole genome shotgun (WGS) entry which is preliminary data.</text>
</comment>
<dbReference type="Proteomes" id="UP000297861">
    <property type="component" value="Unassembled WGS sequence"/>
</dbReference>